<reference evidence="1 2" key="1">
    <citation type="journal article" date="2014" name="PLoS Genet.">
        <title>The Genome of Spironucleus salmonicida Highlights a Fish Pathogen Adapted to Fluctuating Environments.</title>
        <authorList>
            <person name="Xu F."/>
            <person name="Jerlstrom-Hultqvist J."/>
            <person name="Einarsson E."/>
            <person name="Astvaldsson A."/>
            <person name="Svard S.G."/>
            <person name="Andersson J.O."/>
        </authorList>
    </citation>
    <scope>NUCLEOTIDE SEQUENCE</scope>
    <source>
        <strain evidence="2">ATCC 50377</strain>
    </source>
</reference>
<dbReference type="InterPro" id="IPR003903">
    <property type="entry name" value="UIM_dom"/>
</dbReference>
<evidence type="ECO:0000313" key="3">
    <source>
        <dbReference type="Proteomes" id="UP000018208"/>
    </source>
</evidence>
<accession>V6LI05</accession>
<protein>
    <submittedName>
        <fullName evidence="1">Uncharacterized protein</fullName>
    </submittedName>
</protein>
<dbReference type="EMBL" id="KI546124">
    <property type="protein sequence ID" value="EST44195.1"/>
    <property type="molecule type" value="Genomic_DNA"/>
</dbReference>
<gene>
    <name evidence="1" type="ORF">SS50377_16001</name>
    <name evidence="2" type="ORF">SS50377_22718</name>
</gene>
<dbReference type="AlphaFoldDB" id="V6LI05"/>
<dbReference type="PROSITE" id="PS50330">
    <property type="entry name" value="UIM"/>
    <property type="match status" value="1"/>
</dbReference>
<proteinExistence type="predicted"/>
<dbReference type="Proteomes" id="UP000018208">
    <property type="component" value="Unassembled WGS sequence"/>
</dbReference>
<dbReference type="EMBL" id="AUWU02000003">
    <property type="protein sequence ID" value="KAH0575096.1"/>
    <property type="molecule type" value="Genomic_DNA"/>
</dbReference>
<keyword evidence="3" id="KW-1185">Reference proteome</keyword>
<name>V6LI05_9EUKA</name>
<organism evidence="1">
    <name type="scientific">Spironucleus salmonicida</name>
    <dbReference type="NCBI Taxonomy" id="348837"/>
    <lineage>
        <taxon>Eukaryota</taxon>
        <taxon>Metamonada</taxon>
        <taxon>Diplomonadida</taxon>
        <taxon>Hexamitidae</taxon>
        <taxon>Hexamitinae</taxon>
        <taxon>Spironucleus</taxon>
    </lineage>
</organism>
<sequence>MSNLFTTETPQKASQQHQNVLVCDPQIFTPQPAFCLPATQQLSVSPPANVQKQARQLQGRLPRKFDDAQFQKALQMSREAQQQREARIRQQQAQMQRFLNADAQERILRENLRHEEQIRRAQAIREQFRLKVAAKAAKASKASPKVARQLALQSNQAHQLNQAPQAPQLTQFAPKTAKIQRDIKEIKKNDRIYRGIVDGRLKKDTGGKFSYGVLKPIEEKAINSTSKGAKSQIQIQIEPPQIRHPQVAAALQRQAQANSLSEDEVLAALKPHFAPKLMRKMLFLQRYSKKQLETLIKIAKTTPKFYKTRPLHFQKFLYQQYTQIMHKLENTVEFGILTSKRPVERSDFSQFARAALTRDRFCMESTSAERALVLISAMPELLFCTFKIVSKDSGCEVEIVGDRQLAFLNNLATSLNRSKSVNLQTSVLEQFYKFEFNFKTPLQKSQFLQFLLLRNDFPAFLAGESCVAVELDGGMFEIFTADVLRLFQTQFPVQKFDLAAELALPAGLRIRSCVMGAEAARHGLIAGYLERQIVADVECVECDFYVVFDVRLAVQMPQNELKITSNELKTSNDLKTPQIAPHYLNTCYFGIPNAYRAIPEALTPHFTALAEQVYGLQSEFLVQHLQVKEAEFLLSRLPELFWAKYSCQQLAQDVKFTAQSMISASQRGALQALSAQLNASLRRAKFELVQETAIAEALASTFKRWKMSFQQVFGLVMMRGNCIFQIQNDIFHFQNCDFAVENDNSKIYNINIDIQNDDFAVENTKINAKITEICAQNIIEMAQKLQLREFGFFRKGTDAQVNSQMREVQQCLKCSFESQKFGDFHYIEIFVISGKEEEEDVVASKEDVVTVSVNEDVVADNKIVISVKKNIISSNNFLQTLPAANQLQQKHPKTAPFLIQTLLLATAQNCISQAQFNMLNEILERRPKIFNFYSQNANPAISEFEKSTPSKFAQVVLYREFEQLPREVVDKSVQKYSKSLLSETEIDEIRSVLRRSAEAPKAINWLAAARLLGAEFALASPVIAQRMVLCTFSDLVDLDEMRLFRAILERRPQ</sequence>
<evidence type="ECO:0000313" key="2">
    <source>
        <dbReference type="EMBL" id="KAH0575096.1"/>
    </source>
</evidence>
<reference evidence="2" key="2">
    <citation type="submission" date="2020-12" db="EMBL/GenBank/DDBJ databases">
        <title>New Spironucleus salmonicida genome in near-complete chromosomes.</title>
        <authorList>
            <person name="Xu F."/>
            <person name="Kurt Z."/>
            <person name="Jimenez-Gonzalez A."/>
            <person name="Astvaldsson A."/>
            <person name="Andersson J.O."/>
            <person name="Svard S.G."/>
        </authorList>
    </citation>
    <scope>NUCLEOTIDE SEQUENCE</scope>
    <source>
        <strain evidence="2">ATCC 50377</strain>
    </source>
</reference>
<dbReference type="VEuPathDB" id="GiardiaDB:SS50377_22718"/>
<evidence type="ECO:0000313" key="1">
    <source>
        <dbReference type="EMBL" id="EST44195.1"/>
    </source>
</evidence>